<sequence>MSRKLTIQQMQVLAAQYEGKCISKQYESSSTPLEWECKHGHRFMKQPVKVKIGQWCMECSGHIKKYTLEDAIETAKFFEGKLLTSDFKGGSQKLEWICKSGHHFKRSLVQIKHKNAFCSRCNIGERAKTQRLGIVTMQEVARSRGGKCLSNDYLDAHTLLKWQCIDGHVWEAKPNSIISSSSWCPKCKNYINISEERCRFIFERLTGKPFKSSRSIIKGQELDGYNDELKIGFEHHGKQHYDFDSFFHCNSQGLENILTRDSIKIEKCIGMGISIITIPYSISNNDENLVSFIFKELIKNGAVVEQYQIKNFSFDGFYQYISRLNQLQQLALEFKEKLLSTVYLGNKGQYLFECENGHQFFKRPNDIKSYNQWCIKCKKI</sequence>
<dbReference type="AlphaFoldDB" id="A0A4U2Y8Z2"/>
<dbReference type="Proteomes" id="UP000307841">
    <property type="component" value="Unassembled WGS sequence"/>
</dbReference>
<dbReference type="EMBL" id="SZNK01000001">
    <property type="protein sequence ID" value="TKI56352.1"/>
    <property type="molecule type" value="Genomic_DNA"/>
</dbReference>
<accession>A0A4U2Y8Z2</accession>
<proteinExistence type="predicted"/>
<name>A0A4U2Y8Z2_9BACL</name>
<evidence type="ECO:0000313" key="2">
    <source>
        <dbReference type="Proteomes" id="UP000307841"/>
    </source>
</evidence>
<dbReference type="RefSeq" id="WP_162309082.1">
    <property type="nucleotide sequence ID" value="NZ_SZNK01000001.1"/>
</dbReference>
<keyword evidence="2" id="KW-1185">Reference proteome</keyword>
<dbReference type="OrthoDB" id="2086462at2"/>
<gene>
    <name evidence="1" type="ORF">E8L90_13260</name>
</gene>
<protein>
    <recommendedName>
        <fullName evidence="3">Zinc-ribbon domain-containing protein</fullName>
    </recommendedName>
</protein>
<evidence type="ECO:0000313" key="1">
    <source>
        <dbReference type="EMBL" id="TKI56352.1"/>
    </source>
</evidence>
<reference evidence="1 2" key="1">
    <citation type="submission" date="2019-04" db="EMBL/GenBank/DDBJ databases">
        <title>Whole genome sequencing of Brevibacillus sp. TGS2-1.</title>
        <authorList>
            <person name="Choi A."/>
        </authorList>
    </citation>
    <scope>NUCLEOTIDE SEQUENCE [LARGE SCALE GENOMIC DNA]</scope>
    <source>
        <strain evidence="1 2">TGS2-1</strain>
    </source>
</reference>
<comment type="caution">
    <text evidence="1">The sequence shown here is derived from an EMBL/GenBank/DDBJ whole genome shotgun (WGS) entry which is preliminary data.</text>
</comment>
<evidence type="ECO:0008006" key="3">
    <source>
        <dbReference type="Google" id="ProtNLM"/>
    </source>
</evidence>
<organism evidence="1 2">
    <name type="scientific">Brevibacillus antibioticus</name>
    <dbReference type="NCBI Taxonomy" id="2570228"/>
    <lineage>
        <taxon>Bacteria</taxon>
        <taxon>Bacillati</taxon>
        <taxon>Bacillota</taxon>
        <taxon>Bacilli</taxon>
        <taxon>Bacillales</taxon>
        <taxon>Paenibacillaceae</taxon>
        <taxon>Brevibacillus</taxon>
    </lineage>
</organism>